<sequence length="326" mass="35837">MTVCRYSSLVLDLGGVLLSTPKVPVGLSPRQVKDALDSPIWHEYETGKISQRDCYDRVAKTFGLDVQTWAEAMLKLTVGQEPNLELISAIQQLKSMYTGLRVFCLSNIPKPALRLLRETIAGWDIIDELHTSATSGFRKPDMAALSSFSSSTHNTPGSCIFIDDRVENVISAQSLGFQALLFQNTVSTVTALHNLLGDAAARGMAYLHQHAGDLFSVTDAGKAHKDNFSQLLILQNTGERGLVTLEKRGHTWNYFIGEPRFCGTFYADDSDTTSLAMVVLDDIPKEEKEYAMNAILANLSPDGLPYVRTLGPAPLEMGDQMILNVH</sequence>
<dbReference type="PANTHER" id="PTHR43611:SF3">
    <property type="entry name" value="FLAVIN MONONUCLEOTIDE HYDROLASE 1, CHLOROPLATIC"/>
    <property type="match status" value="1"/>
</dbReference>
<dbReference type="AlphaFoldDB" id="A0A168FS80"/>
<dbReference type="InterPro" id="IPR023214">
    <property type="entry name" value="HAD_sf"/>
</dbReference>
<dbReference type="InterPro" id="IPR036412">
    <property type="entry name" value="HAD-like_sf"/>
</dbReference>
<dbReference type="Proteomes" id="UP000076881">
    <property type="component" value="Unassembled WGS sequence"/>
</dbReference>
<organism evidence="1 2">
    <name type="scientific">Akanthomyces lecanii RCEF 1005</name>
    <dbReference type="NCBI Taxonomy" id="1081108"/>
    <lineage>
        <taxon>Eukaryota</taxon>
        <taxon>Fungi</taxon>
        <taxon>Dikarya</taxon>
        <taxon>Ascomycota</taxon>
        <taxon>Pezizomycotina</taxon>
        <taxon>Sordariomycetes</taxon>
        <taxon>Hypocreomycetidae</taxon>
        <taxon>Hypocreales</taxon>
        <taxon>Cordycipitaceae</taxon>
        <taxon>Akanthomyces</taxon>
        <taxon>Cordyceps confragosa</taxon>
    </lineage>
</organism>
<proteinExistence type="predicted"/>
<dbReference type="OrthoDB" id="4868047at2759"/>
<evidence type="ECO:0000313" key="1">
    <source>
        <dbReference type="EMBL" id="OAA75556.1"/>
    </source>
</evidence>
<dbReference type="Gene3D" id="1.10.150.240">
    <property type="entry name" value="Putative phosphatase, domain 2"/>
    <property type="match status" value="1"/>
</dbReference>
<dbReference type="SUPFAM" id="SSF56784">
    <property type="entry name" value="HAD-like"/>
    <property type="match status" value="1"/>
</dbReference>
<protein>
    <submittedName>
        <fullName evidence="1">HAD-like domain protein</fullName>
    </submittedName>
</protein>
<reference evidence="1 2" key="1">
    <citation type="journal article" date="2016" name="Genome Biol. Evol.">
        <title>Divergent and convergent evolution of fungal pathogenicity.</title>
        <authorList>
            <person name="Shang Y."/>
            <person name="Xiao G."/>
            <person name="Zheng P."/>
            <person name="Cen K."/>
            <person name="Zhan S."/>
            <person name="Wang C."/>
        </authorList>
    </citation>
    <scope>NUCLEOTIDE SEQUENCE [LARGE SCALE GENOMIC DNA]</scope>
    <source>
        <strain evidence="1 2">RCEF 1005</strain>
    </source>
</reference>
<dbReference type="EMBL" id="AZHF01000005">
    <property type="protein sequence ID" value="OAA75556.1"/>
    <property type="molecule type" value="Genomic_DNA"/>
</dbReference>
<dbReference type="InterPro" id="IPR023198">
    <property type="entry name" value="PGP-like_dom2"/>
</dbReference>
<keyword evidence="2" id="KW-1185">Reference proteome</keyword>
<name>A0A168FS80_CORDF</name>
<accession>A0A168FS80</accession>
<comment type="caution">
    <text evidence="1">The sequence shown here is derived from an EMBL/GenBank/DDBJ whole genome shotgun (WGS) entry which is preliminary data.</text>
</comment>
<gene>
    <name evidence="1" type="ORF">LEL_07544</name>
</gene>
<evidence type="ECO:0000313" key="2">
    <source>
        <dbReference type="Proteomes" id="UP000076881"/>
    </source>
</evidence>
<dbReference type="PANTHER" id="PTHR43611">
    <property type="entry name" value="ALPHA-D-GLUCOSE 1-PHOSPHATE PHOSPHATASE"/>
    <property type="match status" value="1"/>
</dbReference>
<dbReference type="Gene3D" id="3.40.50.1000">
    <property type="entry name" value="HAD superfamily/HAD-like"/>
    <property type="match status" value="1"/>
</dbReference>
<dbReference type="STRING" id="1081108.A0A168FS80"/>